<evidence type="ECO:0000256" key="2">
    <source>
        <dbReference type="ARBA" id="ARBA00022475"/>
    </source>
</evidence>
<dbReference type="Gene3D" id="1.20.1250.20">
    <property type="entry name" value="MFS general substrate transporter like domains"/>
    <property type="match status" value="1"/>
</dbReference>
<feature type="transmembrane region" description="Helical" evidence="7">
    <location>
        <begin position="88"/>
        <end position="109"/>
    </location>
</feature>
<feature type="transmembrane region" description="Helical" evidence="7">
    <location>
        <begin position="231"/>
        <end position="248"/>
    </location>
</feature>
<evidence type="ECO:0000256" key="4">
    <source>
        <dbReference type="ARBA" id="ARBA00022989"/>
    </source>
</evidence>
<keyword evidence="2" id="KW-1003">Cell membrane</keyword>
<dbReference type="PANTHER" id="PTHR23513:SF11">
    <property type="entry name" value="STAPHYLOFERRIN A TRANSPORTER"/>
    <property type="match status" value="1"/>
</dbReference>
<proteinExistence type="predicted"/>
<accession>A0A1U9ZWK0</accession>
<sequence length="297" mass="32044">METAFALHEGSAQGMVLAGRPLAGLLFGIGPPFSFVANAALFFYAAFLLRRLPTDIATAGRPHGKLLVEVRTGLAELWKDRFLRSATLVTAFINLLVQGLIVVFLTQAIDERLPTVLVGTVLAMSGVGGIVGALMSPRRQRIWQRLKEAASRRPWLATVNRRQDCSIMLVHLWSCTLALALPLLFATMPLSFALSLLAIGLTGGLSNVTMRTALSRVPADRRARVAGVSRLGTYSAVVVGPLLTSLLIQRVEPLRRAAHPVRARGSAGRGHDHRPDAARHADLGRGPQRRPVTAARP</sequence>
<protein>
    <recommendedName>
        <fullName evidence="10">Major facilitator superfamily (MFS) profile domain-containing protein</fullName>
    </recommendedName>
</protein>
<dbReference type="PANTHER" id="PTHR23513">
    <property type="entry name" value="INTEGRAL MEMBRANE EFFLUX PROTEIN-RELATED"/>
    <property type="match status" value="1"/>
</dbReference>
<name>A0A1U9ZWK0_9ACTN</name>
<evidence type="ECO:0000313" key="8">
    <source>
        <dbReference type="EMBL" id="AQZ62320.1"/>
    </source>
</evidence>
<dbReference type="STRING" id="1909395.BKM31_13365"/>
<evidence type="ECO:0000256" key="1">
    <source>
        <dbReference type="ARBA" id="ARBA00004651"/>
    </source>
</evidence>
<dbReference type="AlphaFoldDB" id="A0A1U9ZWK0"/>
<evidence type="ECO:0000256" key="5">
    <source>
        <dbReference type="ARBA" id="ARBA00023136"/>
    </source>
</evidence>
<evidence type="ECO:0000256" key="3">
    <source>
        <dbReference type="ARBA" id="ARBA00022692"/>
    </source>
</evidence>
<dbReference type="InterPro" id="IPR036259">
    <property type="entry name" value="MFS_trans_sf"/>
</dbReference>
<evidence type="ECO:0000256" key="7">
    <source>
        <dbReference type="SAM" id="Phobius"/>
    </source>
</evidence>
<evidence type="ECO:0008006" key="10">
    <source>
        <dbReference type="Google" id="ProtNLM"/>
    </source>
</evidence>
<gene>
    <name evidence="8" type="ORF">BKM31_13365</name>
</gene>
<dbReference type="EMBL" id="CP017717">
    <property type="protein sequence ID" value="AQZ62320.1"/>
    <property type="molecule type" value="Genomic_DNA"/>
</dbReference>
<dbReference type="Proteomes" id="UP000190797">
    <property type="component" value="Chromosome"/>
</dbReference>
<organism evidence="8 9">
    <name type="scientific">[Actinomadura] parvosata subsp. kistnae</name>
    <dbReference type="NCBI Taxonomy" id="1909395"/>
    <lineage>
        <taxon>Bacteria</taxon>
        <taxon>Bacillati</taxon>
        <taxon>Actinomycetota</taxon>
        <taxon>Actinomycetes</taxon>
        <taxon>Streptosporangiales</taxon>
        <taxon>Streptosporangiaceae</taxon>
        <taxon>Nonomuraea</taxon>
    </lineage>
</organism>
<feature type="compositionally biased region" description="Basic and acidic residues" evidence="6">
    <location>
        <begin position="269"/>
        <end position="283"/>
    </location>
</feature>
<comment type="subcellular location">
    <subcellularLocation>
        <location evidence="1">Cell membrane</location>
        <topology evidence="1">Multi-pass membrane protein</topology>
    </subcellularLocation>
</comment>
<keyword evidence="3 7" id="KW-0812">Transmembrane</keyword>
<dbReference type="SUPFAM" id="SSF103473">
    <property type="entry name" value="MFS general substrate transporter"/>
    <property type="match status" value="1"/>
</dbReference>
<keyword evidence="4 7" id="KW-1133">Transmembrane helix</keyword>
<evidence type="ECO:0000256" key="6">
    <source>
        <dbReference type="SAM" id="MobiDB-lite"/>
    </source>
</evidence>
<dbReference type="KEGG" id="noa:BKM31_13365"/>
<feature type="region of interest" description="Disordered" evidence="6">
    <location>
        <begin position="259"/>
        <end position="297"/>
    </location>
</feature>
<keyword evidence="5 7" id="KW-0472">Membrane</keyword>
<dbReference type="GO" id="GO:0005886">
    <property type="term" value="C:plasma membrane"/>
    <property type="evidence" value="ECO:0007669"/>
    <property type="project" value="UniProtKB-SubCell"/>
</dbReference>
<feature type="transmembrane region" description="Helical" evidence="7">
    <location>
        <begin position="115"/>
        <end position="135"/>
    </location>
</feature>
<keyword evidence="9" id="KW-1185">Reference proteome</keyword>
<evidence type="ECO:0000313" key="9">
    <source>
        <dbReference type="Proteomes" id="UP000190797"/>
    </source>
</evidence>
<feature type="transmembrane region" description="Helical" evidence="7">
    <location>
        <begin position="25"/>
        <end position="49"/>
    </location>
</feature>
<feature type="transmembrane region" description="Helical" evidence="7">
    <location>
        <begin position="192"/>
        <end position="210"/>
    </location>
</feature>
<feature type="transmembrane region" description="Helical" evidence="7">
    <location>
        <begin position="167"/>
        <end position="186"/>
    </location>
</feature>
<reference evidence="9" key="1">
    <citation type="journal article" date="2017" name="Med. Chem. Commun.">
        <title>Nonomuraea sp. ATCC 55076 harbours the largest actinomycete chromosome to date and the kistamicin biosynthetic gene cluster.</title>
        <authorList>
            <person name="Nazari B."/>
            <person name="Forneris C.C."/>
            <person name="Gibson M.I."/>
            <person name="Moon K."/>
            <person name="Schramma K.R."/>
            <person name="Seyedsayamdost M.R."/>
        </authorList>
    </citation>
    <scope>NUCLEOTIDE SEQUENCE [LARGE SCALE GENOMIC DNA]</scope>
    <source>
        <strain evidence="9">ATCC 55076</strain>
    </source>
</reference>